<protein>
    <recommendedName>
        <fullName evidence="3">Integrase catalytic domain-containing protein</fullName>
    </recommendedName>
</protein>
<reference evidence="1 2" key="1">
    <citation type="journal article" date="2018" name="PLoS Genet.">
        <title>Population sequencing reveals clonal diversity and ancestral inbreeding in the grapevine cultivar Chardonnay.</title>
        <authorList>
            <person name="Roach M.J."/>
            <person name="Johnson D.L."/>
            <person name="Bohlmann J."/>
            <person name="van Vuuren H.J."/>
            <person name="Jones S.J."/>
            <person name="Pretorius I.S."/>
            <person name="Schmidt S.A."/>
            <person name="Borneman A.R."/>
        </authorList>
    </citation>
    <scope>NUCLEOTIDE SEQUENCE [LARGE SCALE GENOMIC DNA]</scope>
    <source>
        <strain evidence="2">cv. Chardonnay</strain>
        <tissue evidence="1">Leaf</tissue>
    </source>
</reference>
<evidence type="ECO:0008006" key="3">
    <source>
        <dbReference type="Google" id="ProtNLM"/>
    </source>
</evidence>
<sequence length="275" mass="31985">MLRVLDTREPHSRAAFGVTCIDFTMVEATSYARLTSAGVASFIKSHIICRYGVPHELISDRGVKPYFLVYGMETVLLVEIEMGSLRRKMACAFKKRVKSRPLQRADLVLKVIRGLIRDPREKFRPNWSGPYFIRELTPEGAAWLMDLDRNRFSEPHNRDQLKSLHYVPCLKTTLRPWDQMLSSTALLGQLWIWMTGIMHLMMDDLRLFDFPIYHTFDVILGHISLSVEIYRSSWSHMILITHEMHVELIVYCYLIMTPPVESLFGHPVKLALFDI</sequence>
<evidence type="ECO:0000313" key="1">
    <source>
        <dbReference type="EMBL" id="RVW51600.1"/>
    </source>
</evidence>
<gene>
    <name evidence="1" type="ORF">CK203_066776</name>
</gene>
<proteinExistence type="predicted"/>
<dbReference type="AlphaFoldDB" id="A0A438EV65"/>
<organism evidence="1 2">
    <name type="scientific">Vitis vinifera</name>
    <name type="common">Grape</name>
    <dbReference type="NCBI Taxonomy" id="29760"/>
    <lineage>
        <taxon>Eukaryota</taxon>
        <taxon>Viridiplantae</taxon>
        <taxon>Streptophyta</taxon>
        <taxon>Embryophyta</taxon>
        <taxon>Tracheophyta</taxon>
        <taxon>Spermatophyta</taxon>
        <taxon>Magnoliopsida</taxon>
        <taxon>eudicotyledons</taxon>
        <taxon>Gunneridae</taxon>
        <taxon>Pentapetalae</taxon>
        <taxon>rosids</taxon>
        <taxon>Vitales</taxon>
        <taxon>Vitaceae</taxon>
        <taxon>Viteae</taxon>
        <taxon>Vitis</taxon>
    </lineage>
</organism>
<accession>A0A438EV65</accession>
<dbReference type="Proteomes" id="UP000288805">
    <property type="component" value="Unassembled WGS sequence"/>
</dbReference>
<name>A0A438EV65_VITVI</name>
<evidence type="ECO:0000313" key="2">
    <source>
        <dbReference type="Proteomes" id="UP000288805"/>
    </source>
</evidence>
<comment type="caution">
    <text evidence="1">The sequence shown here is derived from an EMBL/GenBank/DDBJ whole genome shotgun (WGS) entry which is preliminary data.</text>
</comment>
<dbReference type="EMBL" id="QGNW01001179">
    <property type="protein sequence ID" value="RVW51600.1"/>
    <property type="molecule type" value="Genomic_DNA"/>
</dbReference>